<dbReference type="Proteomes" id="UP001353858">
    <property type="component" value="Unassembled WGS sequence"/>
</dbReference>
<dbReference type="AlphaFoldDB" id="A0AAN7S6J9"/>
<dbReference type="InterPro" id="IPR025714">
    <property type="entry name" value="Methyltranfer_dom"/>
</dbReference>
<dbReference type="CDD" id="cd02440">
    <property type="entry name" value="AdoMet_MTases"/>
    <property type="match status" value="1"/>
</dbReference>
<dbReference type="EMBL" id="JARPUR010000007">
    <property type="protein sequence ID" value="KAK4873196.1"/>
    <property type="molecule type" value="Genomic_DNA"/>
</dbReference>
<dbReference type="Gene3D" id="3.40.50.150">
    <property type="entry name" value="Vaccinia Virus protein VP39"/>
    <property type="match status" value="1"/>
</dbReference>
<feature type="domain" description="Methyltransferase" evidence="1">
    <location>
        <begin position="34"/>
        <end position="149"/>
    </location>
</feature>
<dbReference type="SUPFAM" id="SSF53335">
    <property type="entry name" value="S-adenosyl-L-methionine-dependent methyltransferases"/>
    <property type="match status" value="1"/>
</dbReference>
<dbReference type="PANTHER" id="PTHR43861">
    <property type="entry name" value="TRANS-ACONITATE 2-METHYLTRANSFERASE-RELATED"/>
    <property type="match status" value="1"/>
</dbReference>
<sequence>MNNPSFYSKQHQIGRVGSTDVIQRYFYLVKQNKRKESTIIDIGSGPGNVIHDVLIPHFKSPVRKVVGIDVSEEMVKFANATYGNEKFNFEVWNIENVVPKRYISFFDYVFSFSTFHWIKDQRKLFLNINRIMKPNAQMLFSFVAQTNLFDIYQSVWRRPEYAPYIDDFYAGQSCFQKSKEPLKEFQTIIENAGFKIEMIKMEVNTAKNKSLVDFKEFLISLSPYYHKMPDHLKENFMLHHLEQVQRDTRVESPNNYYMKFNYIIAYAKKKEIVENKAMLY</sequence>
<name>A0AAN7S6J9_9COLE</name>
<dbReference type="PANTHER" id="PTHR43861:SF1">
    <property type="entry name" value="TRANS-ACONITATE 2-METHYLTRANSFERASE"/>
    <property type="match status" value="1"/>
</dbReference>
<evidence type="ECO:0000259" key="1">
    <source>
        <dbReference type="Pfam" id="PF13847"/>
    </source>
</evidence>
<dbReference type="Pfam" id="PF13847">
    <property type="entry name" value="Methyltransf_31"/>
    <property type="match status" value="1"/>
</dbReference>
<gene>
    <name evidence="2" type="ORF">RN001_015225</name>
</gene>
<dbReference type="GO" id="GO:0008757">
    <property type="term" value="F:S-adenosylmethionine-dependent methyltransferase activity"/>
    <property type="evidence" value="ECO:0007669"/>
    <property type="project" value="InterPro"/>
</dbReference>
<accession>A0AAN7S6J9</accession>
<organism evidence="2 3">
    <name type="scientific">Aquatica leii</name>
    <dbReference type="NCBI Taxonomy" id="1421715"/>
    <lineage>
        <taxon>Eukaryota</taxon>
        <taxon>Metazoa</taxon>
        <taxon>Ecdysozoa</taxon>
        <taxon>Arthropoda</taxon>
        <taxon>Hexapoda</taxon>
        <taxon>Insecta</taxon>
        <taxon>Pterygota</taxon>
        <taxon>Neoptera</taxon>
        <taxon>Endopterygota</taxon>
        <taxon>Coleoptera</taxon>
        <taxon>Polyphaga</taxon>
        <taxon>Elateriformia</taxon>
        <taxon>Elateroidea</taxon>
        <taxon>Lampyridae</taxon>
        <taxon>Luciolinae</taxon>
        <taxon>Aquatica</taxon>
    </lineage>
</organism>
<evidence type="ECO:0000313" key="3">
    <source>
        <dbReference type="Proteomes" id="UP001353858"/>
    </source>
</evidence>
<protein>
    <recommendedName>
        <fullName evidence="1">Methyltransferase domain-containing protein</fullName>
    </recommendedName>
</protein>
<reference evidence="3" key="1">
    <citation type="submission" date="2023-01" db="EMBL/GenBank/DDBJ databases">
        <title>Key to firefly adult light organ development and bioluminescence: homeobox transcription factors regulate luciferase expression and transportation to peroxisome.</title>
        <authorList>
            <person name="Fu X."/>
        </authorList>
    </citation>
    <scope>NUCLEOTIDE SEQUENCE [LARGE SCALE GENOMIC DNA]</scope>
</reference>
<comment type="caution">
    <text evidence="2">The sequence shown here is derived from an EMBL/GenBank/DDBJ whole genome shotgun (WGS) entry which is preliminary data.</text>
</comment>
<proteinExistence type="predicted"/>
<evidence type="ECO:0000313" key="2">
    <source>
        <dbReference type="EMBL" id="KAK4873196.1"/>
    </source>
</evidence>
<keyword evidence="3" id="KW-1185">Reference proteome</keyword>
<dbReference type="InterPro" id="IPR029063">
    <property type="entry name" value="SAM-dependent_MTases_sf"/>
</dbReference>